<dbReference type="AlphaFoldDB" id="A0A158F7V0"/>
<protein>
    <submittedName>
        <fullName evidence="1">Uncharacterized protein</fullName>
    </submittedName>
</protein>
<dbReference type="Proteomes" id="UP000054893">
    <property type="component" value="Unassembled WGS sequence"/>
</dbReference>
<accession>A0A158F7V0</accession>
<reference evidence="1 2" key="1">
    <citation type="submission" date="2016-01" db="EMBL/GenBank/DDBJ databases">
        <authorList>
            <person name="Oliw E.H."/>
        </authorList>
    </citation>
    <scope>NUCLEOTIDE SEQUENCE [LARGE SCALE GENOMIC DNA]</scope>
    <source>
        <strain evidence="1">LMG 22029</strain>
    </source>
</reference>
<dbReference type="EMBL" id="FCOC02000002">
    <property type="protein sequence ID" value="SAL15956.1"/>
    <property type="molecule type" value="Genomic_DNA"/>
</dbReference>
<name>A0A158F7V0_CABSO</name>
<organism evidence="1 2">
    <name type="scientific">Caballeronia sordidicola</name>
    <name type="common">Burkholderia sordidicola</name>
    <dbReference type="NCBI Taxonomy" id="196367"/>
    <lineage>
        <taxon>Bacteria</taxon>
        <taxon>Pseudomonadati</taxon>
        <taxon>Pseudomonadota</taxon>
        <taxon>Betaproteobacteria</taxon>
        <taxon>Burkholderiales</taxon>
        <taxon>Burkholderiaceae</taxon>
        <taxon>Caballeronia</taxon>
    </lineage>
</organism>
<evidence type="ECO:0000313" key="1">
    <source>
        <dbReference type="EMBL" id="SAL15956.1"/>
    </source>
</evidence>
<sequence length="92" mass="10299">MQSKRQTCSVSIYNEETNAISTFHVPLDAIAGVVAKHTSFDVPLDDFHNRIDDDFARRFGGMILLALASRSQFLKDHLSITTGNSTETRLKE</sequence>
<gene>
    <name evidence="1" type="ORF">AWB64_00916</name>
</gene>
<evidence type="ECO:0000313" key="2">
    <source>
        <dbReference type="Proteomes" id="UP000054893"/>
    </source>
</evidence>
<proteinExistence type="predicted"/>